<evidence type="ECO:0000313" key="3">
    <source>
        <dbReference type="Proteomes" id="UP000031549"/>
    </source>
</evidence>
<protein>
    <submittedName>
        <fullName evidence="2">Uncharacterized protein</fullName>
    </submittedName>
</protein>
<sequence length="74" mass="7996">MGSREWGVGSGGTRRQGDKGDKGSQRRAEVPSVEAPGVDKGTRGASAVRRFPPLRRLAWTRETRGQGDKESNNS</sequence>
<reference evidence="2 3" key="1">
    <citation type="journal article" date="2015" name="Genome Announc.">
        <title>Draft Genome Sequence of Cyanobacterium Hassallia byssoidea Strain VB512170, Isolated from Monuments in India.</title>
        <authorList>
            <person name="Singh D."/>
            <person name="Chandrababunaidu M.M."/>
            <person name="Panda A."/>
            <person name="Sen D."/>
            <person name="Bhattacharyya S."/>
            <person name="Adhikary S.P."/>
            <person name="Tripathy S."/>
        </authorList>
    </citation>
    <scope>NUCLEOTIDE SEQUENCE [LARGE SCALE GENOMIC DNA]</scope>
    <source>
        <strain evidence="2 3">VB512170</strain>
    </source>
</reference>
<evidence type="ECO:0000256" key="1">
    <source>
        <dbReference type="SAM" id="MobiDB-lite"/>
    </source>
</evidence>
<gene>
    <name evidence="2" type="ORF">PI95_028140</name>
</gene>
<dbReference type="RefSeq" id="WP_039739029.1">
    <property type="nucleotide sequence ID" value="NZ_JTCM02000103.1"/>
</dbReference>
<dbReference type="AlphaFoldDB" id="A0A846HI00"/>
<comment type="caution">
    <text evidence="2">The sequence shown here is derived from an EMBL/GenBank/DDBJ whole genome shotgun (WGS) entry which is preliminary data.</text>
</comment>
<proteinExistence type="predicted"/>
<feature type="compositionally biased region" description="Basic and acidic residues" evidence="1">
    <location>
        <begin position="15"/>
        <end position="29"/>
    </location>
</feature>
<name>A0A846HI00_9CYAN</name>
<accession>A0A846HI00</accession>
<evidence type="ECO:0000313" key="2">
    <source>
        <dbReference type="EMBL" id="NEU76294.1"/>
    </source>
</evidence>
<feature type="region of interest" description="Disordered" evidence="1">
    <location>
        <begin position="1"/>
        <end position="74"/>
    </location>
</feature>
<dbReference type="EMBL" id="JTCM02000103">
    <property type="protein sequence ID" value="NEU76294.1"/>
    <property type="molecule type" value="Genomic_DNA"/>
</dbReference>
<organism evidence="2 3">
    <name type="scientific">Hassallia byssoidea VB512170</name>
    <dbReference type="NCBI Taxonomy" id="1304833"/>
    <lineage>
        <taxon>Bacteria</taxon>
        <taxon>Bacillati</taxon>
        <taxon>Cyanobacteriota</taxon>
        <taxon>Cyanophyceae</taxon>
        <taxon>Nostocales</taxon>
        <taxon>Tolypothrichaceae</taxon>
        <taxon>Hassallia</taxon>
    </lineage>
</organism>
<feature type="compositionally biased region" description="Basic and acidic residues" evidence="1">
    <location>
        <begin position="59"/>
        <end position="74"/>
    </location>
</feature>
<keyword evidence="3" id="KW-1185">Reference proteome</keyword>
<dbReference type="Proteomes" id="UP000031549">
    <property type="component" value="Unassembled WGS sequence"/>
</dbReference>